<evidence type="ECO:0000313" key="3">
    <source>
        <dbReference type="Proteomes" id="UP000004725"/>
    </source>
</evidence>
<proteinExistence type="predicted"/>
<protein>
    <submittedName>
        <fullName evidence="2">Uncharacterized protein</fullName>
    </submittedName>
</protein>
<organism evidence="2 3">
    <name type="scientific">Planococcus antarcticus DSM 14505</name>
    <dbReference type="NCBI Taxonomy" id="1185653"/>
    <lineage>
        <taxon>Bacteria</taxon>
        <taxon>Bacillati</taxon>
        <taxon>Bacillota</taxon>
        <taxon>Bacilli</taxon>
        <taxon>Bacillales</taxon>
        <taxon>Caryophanaceae</taxon>
        <taxon>Planococcus</taxon>
    </lineage>
</organism>
<dbReference type="RefSeq" id="WP_006831294.1">
    <property type="nucleotide sequence ID" value="NZ_AJYB01000080.1"/>
</dbReference>
<sequence>MGTIVDYHGDKQREEEFSQSLEVIKSVDFDEYWDFKTLTTGDGLTEFNEFKEATESMVEEVDALKGSLYTSEGKKALIQENIDKLQQKYTEKEANRIAKEKEKLENLRNKLSLRITDASYYSPDTNQKLQDLELQTRSKIAFATHAREVESILKELVLRGEQDKAAAIFAVKYAYLFAEKASSLAKEGDSPASLHHIKTLIDKAENLSLNQKTKVRMEMLKRLENKGLSSGMSKRLIDMNAQNLRNKY</sequence>
<dbReference type="AlphaFoldDB" id="A0AA87II44"/>
<accession>A0AA87II44</accession>
<keyword evidence="1" id="KW-0175">Coiled coil</keyword>
<dbReference type="Proteomes" id="UP000004725">
    <property type="component" value="Unassembled WGS sequence"/>
</dbReference>
<evidence type="ECO:0000313" key="2">
    <source>
        <dbReference type="EMBL" id="EIM05328.1"/>
    </source>
</evidence>
<dbReference type="EMBL" id="AJYB01000080">
    <property type="protein sequence ID" value="EIM05328.1"/>
    <property type="molecule type" value="Genomic_DNA"/>
</dbReference>
<gene>
    <name evidence="2" type="ORF">A1A1_16730</name>
</gene>
<feature type="coiled-coil region" evidence="1">
    <location>
        <begin position="75"/>
        <end position="114"/>
    </location>
</feature>
<name>A0AA87II44_9BACL</name>
<evidence type="ECO:0000256" key="1">
    <source>
        <dbReference type="SAM" id="Coils"/>
    </source>
</evidence>
<comment type="caution">
    <text evidence="2">The sequence shown here is derived from an EMBL/GenBank/DDBJ whole genome shotgun (WGS) entry which is preliminary data.</text>
</comment>
<reference evidence="2 3" key="1">
    <citation type="journal article" date="2012" name="J. Bacteriol.">
        <title>Genome Sequence of the Antarctic Psychrophile Bacterium Planococcus antarcticus DSM 14505.</title>
        <authorList>
            <person name="Margolles A."/>
            <person name="Gueimonde M."/>
            <person name="Sanchez B."/>
        </authorList>
    </citation>
    <scope>NUCLEOTIDE SEQUENCE [LARGE SCALE GENOMIC DNA]</scope>
    <source>
        <strain evidence="2 3">DSM 14505</strain>
    </source>
</reference>